<dbReference type="InterPro" id="IPR001387">
    <property type="entry name" value="Cro/C1-type_HTH"/>
</dbReference>
<dbReference type="InterPro" id="IPR010982">
    <property type="entry name" value="Lambda_DNA-bd_dom_sf"/>
</dbReference>
<dbReference type="SUPFAM" id="SSF47413">
    <property type="entry name" value="lambda repressor-like DNA-binding domains"/>
    <property type="match status" value="1"/>
</dbReference>
<feature type="domain" description="HTH cro/C1-type" evidence="1">
    <location>
        <begin position="49"/>
        <end position="84"/>
    </location>
</feature>
<name>F2L705_PSEUX</name>
<proteinExistence type="predicted"/>
<dbReference type="AlphaFoldDB" id="F2L705"/>
<gene>
    <name evidence="2" type="ORF">Psed_6910</name>
</gene>
<dbReference type="PROSITE" id="PS50943">
    <property type="entry name" value="HTH_CROC1"/>
    <property type="match status" value="1"/>
</dbReference>
<geneLocation type="plasmid" evidence="2">
    <name>pPSED02</name>
</geneLocation>
<organism evidence="2">
    <name type="scientific">Pseudonocardia dioxanivorans (strain ATCC 55486 / DSM 44775 / JCM 13855 / CB1190)</name>
    <dbReference type="NCBI Taxonomy" id="675635"/>
    <lineage>
        <taxon>Bacteria</taxon>
        <taxon>Bacillati</taxon>
        <taxon>Actinomycetota</taxon>
        <taxon>Actinomycetes</taxon>
        <taxon>Pseudonocardiales</taxon>
        <taxon>Pseudonocardiaceae</taxon>
        <taxon>Pseudonocardia</taxon>
    </lineage>
</organism>
<sequence length="148" mass="16028">MTDGSASARRPSTFAEKLNRLFEVMHPVGAGPFSTREIAARVKEQGGSISPAYLSELRNGIKTSPTLDRVIQLAQAFGVSAGYFTDPEVAARVDAELDKIEARHRDRHLIELAERTASLDDGDRAALASLVEAHLQKRRQARGDGASS</sequence>
<reference evidence="2" key="1">
    <citation type="journal article" date="2011" name="J. Bacteriol.">
        <title>Genome sequence of the 1,4-dioxane-degrading Pseudonocardia dioxanivorans strain CB1190.</title>
        <authorList>
            <person name="Sales C.M."/>
            <person name="Mahendra S."/>
            <person name="Grostern A."/>
            <person name="Parales R.E."/>
            <person name="Goodwin L.A."/>
            <person name="Woyke T."/>
            <person name="Nolan M."/>
            <person name="Lapidus A."/>
            <person name="Chertkov O."/>
            <person name="Ovchinnikova G."/>
            <person name="Sczyrba A."/>
            <person name="Alvarez-Cohen L."/>
        </authorList>
    </citation>
    <scope>NUCLEOTIDE SEQUENCE</scope>
    <source>
        <strain evidence="2">CB1190</strain>
        <plasmid evidence="2">pPSED02</plasmid>
    </source>
</reference>
<dbReference type="Pfam" id="PF01381">
    <property type="entry name" value="HTH_3"/>
    <property type="match status" value="1"/>
</dbReference>
<dbReference type="Gene3D" id="1.10.260.40">
    <property type="entry name" value="lambda repressor-like DNA-binding domains"/>
    <property type="match status" value="1"/>
</dbReference>
<dbReference type="RefSeq" id="WP_014203867.1">
    <property type="nucleotide sequence ID" value="NZ_CP002596.1"/>
</dbReference>
<accession>F2L705</accession>
<evidence type="ECO:0000313" key="2">
    <source>
        <dbReference type="EMBL" id="AEA28978.1"/>
    </source>
</evidence>
<dbReference type="GO" id="GO:0003677">
    <property type="term" value="F:DNA binding"/>
    <property type="evidence" value="ECO:0007669"/>
    <property type="project" value="InterPro"/>
</dbReference>
<dbReference type="EMBL" id="CP002596">
    <property type="protein sequence ID" value="AEA28978.1"/>
    <property type="molecule type" value="Genomic_DNA"/>
</dbReference>
<protein>
    <submittedName>
        <fullName evidence="2">Helix-turn-helix domain protein</fullName>
    </submittedName>
</protein>
<keyword evidence="2" id="KW-0614">Plasmid</keyword>
<evidence type="ECO:0000259" key="1">
    <source>
        <dbReference type="PROSITE" id="PS50943"/>
    </source>
</evidence>